<dbReference type="OrthoDB" id="5909024at2759"/>
<name>A0A016UK03_9BILA</name>
<evidence type="ECO:0000313" key="2">
    <source>
        <dbReference type="Proteomes" id="UP000024635"/>
    </source>
</evidence>
<accession>A0A016UK03</accession>
<gene>
    <name evidence="1" type="primary">Acey_s0039.g50</name>
    <name evidence="1" type="ORF">Y032_0039g50</name>
</gene>
<evidence type="ECO:0000313" key="1">
    <source>
        <dbReference type="EMBL" id="EYC14863.1"/>
    </source>
</evidence>
<protein>
    <submittedName>
        <fullName evidence="1">Uncharacterized protein</fullName>
    </submittedName>
</protein>
<organism evidence="1 2">
    <name type="scientific">Ancylostoma ceylanicum</name>
    <dbReference type="NCBI Taxonomy" id="53326"/>
    <lineage>
        <taxon>Eukaryota</taxon>
        <taxon>Metazoa</taxon>
        <taxon>Ecdysozoa</taxon>
        <taxon>Nematoda</taxon>
        <taxon>Chromadorea</taxon>
        <taxon>Rhabditida</taxon>
        <taxon>Rhabditina</taxon>
        <taxon>Rhabditomorpha</taxon>
        <taxon>Strongyloidea</taxon>
        <taxon>Ancylostomatidae</taxon>
        <taxon>Ancylostomatinae</taxon>
        <taxon>Ancylostoma</taxon>
    </lineage>
</organism>
<sequence>MCSGSCRVRCQPRCPIHSTNVEPLSATTPKPTNVEPLNSVHHRAAALPRHHNNVMPSPVNVFDHVTPVQRHSTNITPSSIKQVIQVPFLLPPTIEHLLLISCDTYDQETLASGQTLRRTVGNPLGKHVRRLV</sequence>
<dbReference type="AlphaFoldDB" id="A0A016UK03"/>
<dbReference type="EMBL" id="JARK01001375">
    <property type="protein sequence ID" value="EYC14863.1"/>
    <property type="molecule type" value="Genomic_DNA"/>
</dbReference>
<reference evidence="2" key="1">
    <citation type="journal article" date="2015" name="Nat. Genet.">
        <title>The genome and transcriptome of the zoonotic hookworm Ancylostoma ceylanicum identify infection-specific gene families.</title>
        <authorList>
            <person name="Schwarz E.M."/>
            <person name="Hu Y."/>
            <person name="Antoshechkin I."/>
            <person name="Miller M.M."/>
            <person name="Sternberg P.W."/>
            <person name="Aroian R.V."/>
        </authorList>
    </citation>
    <scope>NUCLEOTIDE SEQUENCE</scope>
    <source>
        <strain evidence="2">HY135</strain>
    </source>
</reference>
<dbReference type="Proteomes" id="UP000024635">
    <property type="component" value="Unassembled WGS sequence"/>
</dbReference>
<keyword evidence="2" id="KW-1185">Reference proteome</keyword>
<comment type="caution">
    <text evidence="1">The sequence shown here is derived from an EMBL/GenBank/DDBJ whole genome shotgun (WGS) entry which is preliminary data.</text>
</comment>
<proteinExistence type="predicted"/>